<dbReference type="InterPro" id="IPR000644">
    <property type="entry name" value="CBS_dom"/>
</dbReference>
<dbReference type="GO" id="GO:0005634">
    <property type="term" value="C:nucleus"/>
    <property type="evidence" value="ECO:0007669"/>
    <property type="project" value="TreeGrafter"/>
</dbReference>
<dbReference type="SUPFAM" id="SSF54631">
    <property type="entry name" value="CBS-domain pair"/>
    <property type="match status" value="2"/>
</dbReference>
<name>A0AAD6F114_9POAL</name>
<dbReference type="PROSITE" id="PS51371">
    <property type="entry name" value="CBS"/>
    <property type="match status" value="1"/>
</dbReference>
<dbReference type="AlphaFoldDB" id="A0AAD6F114"/>
<dbReference type="Pfam" id="PF00571">
    <property type="entry name" value="CBS"/>
    <property type="match status" value="1"/>
</dbReference>
<dbReference type="InterPro" id="IPR046342">
    <property type="entry name" value="CBS_dom_sf"/>
</dbReference>
<feature type="domain" description="CBS" evidence="4">
    <location>
        <begin position="354"/>
        <end position="413"/>
    </location>
</feature>
<dbReference type="InterPro" id="IPR050511">
    <property type="entry name" value="AMPK_gamma/SDS23_families"/>
</dbReference>
<keyword evidence="2 3" id="KW-0129">CBS domain</keyword>
<evidence type="ECO:0000313" key="6">
    <source>
        <dbReference type="Proteomes" id="UP001210211"/>
    </source>
</evidence>
<gene>
    <name evidence="5" type="ORF">LUZ61_012286</name>
</gene>
<reference evidence="5 6" key="1">
    <citation type="journal article" date="2022" name="Cell">
        <title>Repeat-based holocentromeres influence genome architecture and karyotype evolution.</title>
        <authorList>
            <person name="Hofstatter P.G."/>
            <person name="Thangavel G."/>
            <person name="Lux T."/>
            <person name="Neumann P."/>
            <person name="Vondrak T."/>
            <person name="Novak P."/>
            <person name="Zhang M."/>
            <person name="Costa L."/>
            <person name="Castellani M."/>
            <person name="Scott A."/>
            <person name="Toegelov H."/>
            <person name="Fuchs J."/>
            <person name="Mata-Sucre Y."/>
            <person name="Dias Y."/>
            <person name="Vanzela A.L.L."/>
            <person name="Huettel B."/>
            <person name="Almeida C.C.S."/>
            <person name="Simkova H."/>
            <person name="Souza G."/>
            <person name="Pedrosa-Harand A."/>
            <person name="Macas J."/>
            <person name="Mayer K.F.X."/>
            <person name="Houben A."/>
            <person name="Marques A."/>
        </authorList>
    </citation>
    <scope>NUCLEOTIDE SEQUENCE [LARGE SCALE GENOMIC DNA]</scope>
    <source>
        <strain evidence="5">RhyTen1mFocal</strain>
    </source>
</reference>
<comment type="caution">
    <text evidence="5">The sequence shown here is derived from an EMBL/GenBank/DDBJ whole genome shotgun (WGS) entry which is preliminary data.</text>
</comment>
<evidence type="ECO:0000256" key="3">
    <source>
        <dbReference type="PROSITE-ProRule" id="PRU00703"/>
    </source>
</evidence>
<dbReference type="PANTHER" id="PTHR13780:SF46">
    <property type="entry name" value="CBS DOMAIN-CONTAINING PROTEIN CBSX6"/>
    <property type="match status" value="1"/>
</dbReference>
<organism evidence="5 6">
    <name type="scientific">Rhynchospora tenuis</name>
    <dbReference type="NCBI Taxonomy" id="198213"/>
    <lineage>
        <taxon>Eukaryota</taxon>
        <taxon>Viridiplantae</taxon>
        <taxon>Streptophyta</taxon>
        <taxon>Embryophyta</taxon>
        <taxon>Tracheophyta</taxon>
        <taxon>Spermatophyta</taxon>
        <taxon>Magnoliopsida</taxon>
        <taxon>Liliopsida</taxon>
        <taxon>Poales</taxon>
        <taxon>Cyperaceae</taxon>
        <taxon>Cyperoideae</taxon>
        <taxon>Rhynchosporeae</taxon>
        <taxon>Rhynchospora</taxon>
    </lineage>
</organism>
<dbReference type="Proteomes" id="UP001210211">
    <property type="component" value="Unassembled WGS sequence"/>
</dbReference>
<evidence type="ECO:0000256" key="1">
    <source>
        <dbReference type="ARBA" id="ARBA00022737"/>
    </source>
</evidence>
<sequence>MSMLFIHHVIGDLTVGKPDLMELYDSDTLEVAARVIAASPEASTVVLRRSPESGVVARDDRFVGLINPLEILGFLARNCPGGDHLQRENLMKVATVKQVVVPDQGSLREIDPGTRLIDALDMMKQGVKRLIVRKSGSWRGFSKRFSVIYNGKWLKNNATSSNPTTPTSTSSTPRSFATTSEDKFCSLSREDIVRFLIGCLGALAPIPLTSISSLGAISTNFAFVEGSSPALEAVTRMPLDPCAVAVVEMAPDGTQKIIGDISAYKLWKCDYSSAAWALANLSAAQFVIGSDENGSGEIHVSIPDITPSVDDGGPSVAPGVSPKKRFSSRSIGFFNNRVDSINIGTASLTRGRSMYRGRSAPLTCKRDSSLAAVMAQVLSHRATHVWVTDGDTLVGIVGYVEIIDAVTKSAAPSTS</sequence>
<evidence type="ECO:0000256" key="2">
    <source>
        <dbReference type="ARBA" id="ARBA00023122"/>
    </source>
</evidence>
<evidence type="ECO:0000259" key="4">
    <source>
        <dbReference type="PROSITE" id="PS51371"/>
    </source>
</evidence>
<dbReference type="PANTHER" id="PTHR13780">
    <property type="entry name" value="AMP-ACTIVATED PROTEIN KINASE, GAMMA REGULATORY SUBUNIT"/>
    <property type="match status" value="1"/>
</dbReference>
<keyword evidence="6" id="KW-1185">Reference proteome</keyword>
<keyword evidence="1" id="KW-0677">Repeat</keyword>
<protein>
    <recommendedName>
        <fullName evidence="4">CBS domain-containing protein</fullName>
    </recommendedName>
</protein>
<accession>A0AAD6F114</accession>
<evidence type="ECO:0000313" key="5">
    <source>
        <dbReference type="EMBL" id="KAJ3708581.1"/>
    </source>
</evidence>
<dbReference type="GO" id="GO:0005737">
    <property type="term" value="C:cytoplasm"/>
    <property type="evidence" value="ECO:0007669"/>
    <property type="project" value="TreeGrafter"/>
</dbReference>
<proteinExistence type="predicted"/>
<dbReference type="EMBL" id="JAMRDG010000001">
    <property type="protein sequence ID" value="KAJ3708581.1"/>
    <property type="molecule type" value="Genomic_DNA"/>
</dbReference>